<reference evidence="1" key="1">
    <citation type="submission" date="2018-06" db="EMBL/GenBank/DDBJ databases">
        <authorList>
            <person name="Zhirakovskaya E."/>
        </authorList>
    </citation>
    <scope>NUCLEOTIDE SEQUENCE</scope>
</reference>
<proteinExistence type="predicted"/>
<name>A0A3B0XKK3_9ZZZZ</name>
<dbReference type="AlphaFoldDB" id="A0A3B0XKK3"/>
<protein>
    <submittedName>
        <fullName evidence="1">Uncharacterized protein</fullName>
    </submittedName>
</protein>
<organism evidence="1">
    <name type="scientific">hydrothermal vent metagenome</name>
    <dbReference type="NCBI Taxonomy" id="652676"/>
    <lineage>
        <taxon>unclassified sequences</taxon>
        <taxon>metagenomes</taxon>
        <taxon>ecological metagenomes</taxon>
    </lineage>
</organism>
<evidence type="ECO:0000313" key="1">
    <source>
        <dbReference type="EMBL" id="VAW69005.1"/>
    </source>
</evidence>
<sequence length="172" mass="19002">MDINNHVYIWVTDINSTGDLTILNGLSYDGEYGFGQENVRSYTGSLVALSDKNKILLEAELSTIHIAGKGTLWNINVNNLPNVPFLLTNNTELNGPVRQKITISPTEETLAIFQRDSEESYPVISKKLVGILEHSNENDILIGFTVVDDQFVSSDGLEFSEWGLEVGNIAVD</sequence>
<gene>
    <name evidence="1" type="ORF">MNBD_GAMMA10-2373</name>
</gene>
<dbReference type="EMBL" id="UOFJ01000385">
    <property type="protein sequence ID" value="VAW69005.1"/>
    <property type="molecule type" value="Genomic_DNA"/>
</dbReference>
<accession>A0A3B0XKK3</accession>